<dbReference type="Pfam" id="PF13416">
    <property type="entry name" value="SBP_bac_8"/>
    <property type="match status" value="1"/>
</dbReference>
<dbReference type="PANTHER" id="PTHR30061:SF50">
    <property type="entry name" value="MALTOSE_MALTODEXTRIN-BINDING PERIPLASMIC PROTEIN"/>
    <property type="match status" value="1"/>
</dbReference>
<protein>
    <submittedName>
        <fullName evidence="5">Extracellular solute-binding protein</fullName>
    </submittedName>
</protein>
<dbReference type="Gene3D" id="3.40.190.10">
    <property type="entry name" value="Periplasmic binding protein-like II"/>
    <property type="match status" value="1"/>
</dbReference>
<gene>
    <name evidence="5" type="ORF">ACFSYH_06520</name>
</gene>
<accession>A0ABW5XG59</accession>
<name>A0ABW5XG59_9MICO</name>
<sequence length="415" mass="43466">MKLARLVALGAAAALALTGCSDAEAPEENPSSTETTATDDAQIGGSVTVWLAGETDTPETAVELLKEQAKANHGIDVNVERIGWGDLLPRVQTSIGDASTTPDIVELGNTQVPAFAAAGAFSDITGLWDELGGTDLGLPGFVDGGTYDNKLVAAPYYSGSRVVFYNTDDVKEIPANLDELNTLAAELNKDGHSGFYLGGQDWRNGISWIYANGGDIAKLEGDQWVGTLSSPESIKGLEQLQELYTNGTKAAKDATDADTWVPFNEGNASMFIAPGWAAGLIEIDNFSAFALPGNDGNPAPVFLGGSNIGISAKSPNQEAAQAVLKIMLGEEYQNILAVAGLGTIYPQHAELAAGDPVKEASVASATNGKVTPASPKWASFEETKKMEEFFFEIAQGGDVKEIAAKYDAVLNDALN</sequence>
<keyword evidence="3 4" id="KW-0732">Signal</keyword>
<evidence type="ECO:0000256" key="3">
    <source>
        <dbReference type="ARBA" id="ARBA00022729"/>
    </source>
</evidence>
<feature type="chain" id="PRO_5045616047" evidence="4">
    <location>
        <begin position="26"/>
        <end position="415"/>
    </location>
</feature>
<dbReference type="Proteomes" id="UP001597391">
    <property type="component" value="Unassembled WGS sequence"/>
</dbReference>
<evidence type="ECO:0000256" key="4">
    <source>
        <dbReference type="SAM" id="SignalP"/>
    </source>
</evidence>
<evidence type="ECO:0000313" key="6">
    <source>
        <dbReference type="Proteomes" id="UP001597391"/>
    </source>
</evidence>
<organism evidence="5 6">
    <name type="scientific">Populibacterium corticicola</name>
    <dbReference type="NCBI Taxonomy" id="1812826"/>
    <lineage>
        <taxon>Bacteria</taxon>
        <taxon>Bacillati</taxon>
        <taxon>Actinomycetota</taxon>
        <taxon>Actinomycetes</taxon>
        <taxon>Micrococcales</taxon>
        <taxon>Jonesiaceae</taxon>
        <taxon>Populibacterium</taxon>
    </lineage>
</organism>
<reference evidence="6" key="1">
    <citation type="journal article" date="2019" name="Int. J. Syst. Evol. Microbiol.">
        <title>The Global Catalogue of Microorganisms (GCM) 10K type strain sequencing project: providing services to taxonomists for standard genome sequencing and annotation.</title>
        <authorList>
            <consortium name="The Broad Institute Genomics Platform"/>
            <consortium name="The Broad Institute Genome Sequencing Center for Infectious Disease"/>
            <person name="Wu L."/>
            <person name="Ma J."/>
        </authorList>
    </citation>
    <scope>NUCLEOTIDE SEQUENCE [LARGE SCALE GENOMIC DNA]</scope>
    <source>
        <strain evidence="6">KCTC 33576</strain>
    </source>
</reference>
<evidence type="ECO:0000313" key="5">
    <source>
        <dbReference type="EMBL" id="MFD2840221.1"/>
    </source>
</evidence>
<dbReference type="RefSeq" id="WP_377465972.1">
    <property type="nucleotide sequence ID" value="NZ_JBHUOP010000002.1"/>
</dbReference>
<comment type="caution">
    <text evidence="5">The sequence shown here is derived from an EMBL/GenBank/DDBJ whole genome shotgun (WGS) entry which is preliminary data.</text>
</comment>
<proteinExistence type="inferred from homology"/>
<keyword evidence="2" id="KW-0813">Transport</keyword>
<dbReference type="EMBL" id="JBHUOP010000002">
    <property type="protein sequence ID" value="MFD2840221.1"/>
    <property type="molecule type" value="Genomic_DNA"/>
</dbReference>
<comment type="similarity">
    <text evidence="1">Belongs to the bacterial solute-binding protein 1 family.</text>
</comment>
<evidence type="ECO:0000256" key="1">
    <source>
        <dbReference type="ARBA" id="ARBA00008520"/>
    </source>
</evidence>
<dbReference type="PROSITE" id="PS51257">
    <property type="entry name" value="PROKAR_LIPOPROTEIN"/>
    <property type="match status" value="1"/>
</dbReference>
<keyword evidence="6" id="KW-1185">Reference proteome</keyword>
<dbReference type="InterPro" id="IPR006059">
    <property type="entry name" value="SBP"/>
</dbReference>
<evidence type="ECO:0000256" key="2">
    <source>
        <dbReference type="ARBA" id="ARBA00022448"/>
    </source>
</evidence>
<feature type="signal peptide" evidence="4">
    <location>
        <begin position="1"/>
        <end position="25"/>
    </location>
</feature>
<dbReference type="PANTHER" id="PTHR30061">
    <property type="entry name" value="MALTOSE-BINDING PERIPLASMIC PROTEIN"/>
    <property type="match status" value="1"/>
</dbReference>
<dbReference type="SUPFAM" id="SSF53850">
    <property type="entry name" value="Periplasmic binding protein-like II"/>
    <property type="match status" value="1"/>
</dbReference>